<evidence type="ECO:0000313" key="2">
    <source>
        <dbReference type="EMBL" id="GAX87172.1"/>
    </source>
</evidence>
<accession>A0A292Y8K2</accession>
<dbReference type="EMBL" id="BDME01000001">
    <property type="protein sequence ID" value="GAX87172.1"/>
    <property type="molecule type" value="Genomic_DNA"/>
</dbReference>
<gene>
    <name evidence="2" type="ORF">LNAT_P0467</name>
</gene>
<reference evidence="2 3" key="1">
    <citation type="journal article" date="2017" name="Syst. Appl. Microbiol.">
        <title>Lebetimonas natsushimae sp. nov., a novel strictly anaerobic, moderately thermophilic chemoautotroph isolated from a deep-sea hydrothermal vent polychaete nest in the Mid-Okinawa Trough.</title>
        <authorList>
            <person name="Nagata R."/>
            <person name="Takaki Y."/>
            <person name="Tame A."/>
            <person name="Nunoura T."/>
            <person name="Muto H."/>
            <person name="Mino S."/>
            <person name="Sawayama S."/>
            <person name="Takai K."/>
            <person name="Nakagawa S."/>
        </authorList>
    </citation>
    <scope>NUCLEOTIDE SEQUENCE [LARGE SCALE GENOMIC DNA]</scope>
    <source>
        <strain evidence="2 3">HS1857</strain>
    </source>
</reference>
<comment type="caution">
    <text evidence="2">The sequence shown here is derived from an EMBL/GenBank/DDBJ whole genome shotgun (WGS) entry which is preliminary data.</text>
</comment>
<feature type="signal peptide" evidence="1">
    <location>
        <begin position="1"/>
        <end position="35"/>
    </location>
</feature>
<sequence>MNAHIKNKGAIMRRLAKMLVAGALLASVTATMAFADYNKGYKYYEKYVKRASHVKGTDFLKIIGAKTPDDINALFKDNAKPLISLLEKKGQKKAAKAIEKIAKKHKLNDLKDFLVGMVNGKIPAG</sequence>
<dbReference type="Proteomes" id="UP000217944">
    <property type="component" value="Unassembled WGS sequence"/>
</dbReference>
<proteinExistence type="predicted"/>
<protein>
    <submittedName>
        <fullName evidence="2">Uncharacterized protein</fullName>
    </submittedName>
</protein>
<keyword evidence="1" id="KW-0732">Signal</keyword>
<evidence type="ECO:0000256" key="1">
    <source>
        <dbReference type="SAM" id="SignalP"/>
    </source>
</evidence>
<evidence type="ECO:0000313" key="3">
    <source>
        <dbReference type="Proteomes" id="UP000217944"/>
    </source>
</evidence>
<dbReference type="AlphaFoldDB" id="A0A292Y8K2"/>
<organism evidence="2 3">
    <name type="scientific">Lebetimonas natsushimae</name>
    <dbReference type="NCBI Taxonomy" id="1936991"/>
    <lineage>
        <taxon>Bacteria</taxon>
        <taxon>Pseudomonadati</taxon>
        <taxon>Campylobacterota</taxon>
        <taxon>Epsilonproteobacteria</taxon>
        <taxon>Nautiliales</taxon>
        <taxon>Nautiliaceae</taxon>
        <taxon>Lebetimonas</taxon>
    </lineage>
</organism>
<name>A0A292Y8K2_9BACT</name>
<feature type="chain" id="PRO_5013307969" evidence="1">
    <location>
        <begin position="36"/>
        <end position="125"/>
    </location>
</feature>
<keyword evidence="3" id="KW-1185">Reference proteome</keyword>